<dbReference type="Proteomes" id="UP000181998">
    <property type="component" value="Unassembled WGS sequence"/>
</dbReference>
<feature type="non-terminal residue" evidence="1">
    <location>
        <position position="1"/>
    </location>
</feature>
<organism evidence="1 2">
    <name type="scientific">Nitrosomonas ureae</name>
    <dbReference type="NCBI Taxonomy" id="44577"/>
    <lineage>
        <taxon>Bacteria</taxon>
        <taxon>Pseudomonadati</taxon>
        <taxon>Pseudomonadota</taxon>
        <taxon>Betaproteobacteria</taxon>
        <taxon>Nitrosomonadales</taxon>
        <taxon>Nitrosomonadaceae</taxon>
        <taxon>Nitrosomonas</taxon>
    </lineage>
</organism>
<name>A0A1H9HPI0_9PROT</name>
<evidence type="ECO:0000313" key="1">
    <source>
        <dbReference type="EMBL" id="SEQ64225.1"/>
    </source>
</evidence>
<sequence>ADSFNAGVGNDYIRILGDDFQFVDGGLGADILGLAGSNFNLNLSSVIDKIHGIETISLYGVGDNSLTLTAQDVIDLSDETNTLKIKGNAGDSVVGLSSGWTDGGVHGNFHTYTQGDAVLLIGVDVTTDFPII</sequence>
<accession>A0A1H9HPI0</accession>
<evidence type="ECO:0000313" key="2">
    <source>
        <dbReference type="Proteomes" id="UP000181998"/>
    </source>
</evidence>
<reference evidence="1 2" key="1">
    <citation type="submission" date="2016-10" db="EMBL/GenBank/DDBJ databases">
        <authorList>
            <person name="de Groot N.N."/>
        </authorList>
    </citation>
    <scope>NUCLEOTIDE SEQUENCE [LARGE SCALE GENOMIC DNA]</scope>
    <source>
        <strain evidence="1 2">Nm9</strain>
    </source>
</reference>
<proteinExistence type="predicted"/>
<dbReference type="AlphaFoldDB" id="A0A1H9HPI0"/>
<dbReference type="EMBL" id="FOFX01000130">
    <property type="protein sequence ID" value="SEQ64225.1"/>
    <property type="molecule type" value="Genomic_DNA"/>
</dbReference>
<gene>
    <name evidence="1" type="ORF">SAMN05421510_11301</name>
</gene>
<protein>
    <submittedName>
        <fullName evidence="1">Uncharacterized protein</fullName>
    </submittedName>
</protein>